<sequence>MGQGVECWAIRLLHLILPIEKSARRMTSTMKYWNAFGFYFIVLNYNVTIVGKIWLIYMILMRLMVILFGAYPVYDDELTALVCNTEEPGCASMCYDAFITISQVRFWFFEFMSVLIPIAVFIMCILHSVVKQVVKIYSFPCTYCKQTKLSTVFSGAQTIFNDAEKSRISCAAHELTIPDFSRAYAIHLFVRLMIEVGFRISSYCLFGFFVQKLYSCTDKSCSSKVTCFIPRSTEKSTMIILLWIVSAFSLILGLVDLFVAIKDCRSKRRGASIAELSRSRLHREPRPSRDLFSLRSVAVAEDCSTLPKKTYKKEQQPAKDLSC</sequence>
<evidence type="ECO:0000256" key="4">
    <source>
        <dbReference type="ARBA" id="ARBA00022989"/>
    </source>
</evidence>
<evidence type="ECO:0000256" key="6">
    <source>
        <dbReference type="SAM" id="Phobius"/>
    </source>
</evidence>
<dbReference type="Proteomes" id="UP000504617">
    <property type="component" value="Unplaced"/>
</dbReference>
<keyword evidence="5 6" id="KW-0472">Membrane</keyword>
<dbReference type="InterPro" id="IPR000500">
    <property type="entry name" value="Connexin"/>
</dbReference>
<dbReference type="RefSeq" id="XP_013915466.1">
    <property type="nucleotide sequence ID" value="XM_014059991.1"/>
</dbReference>
<dbReference type="SMART" id="SM01089">
    <property type="entry name" value="Connexin_CCC"/>
    <property type="match status" value="1"/>
</dbReference>
<proteinExistence type="predicted"/>
<evidence type="ECO:0000259" key="7">
    <source>
        <dbReference type="SMART" id="SM00037"/>
    </source>
</evidence>
<dbReference type="KEGG" id="tsr:106543883"/>
<keyword evidence="9" id="KW-1185">Reference proteome</keyword>
<dbReference type="OrthoDB" id="9943496at2759"/>
<reference evidence="10" key="1">
    <citation type="submission" date="2025-08" db="UniProtKB">
        <authorList>
            <consortium name="RefSeq"/>
        </authorList>
    </citation>
    <scope>IDENTIFICATION</scope>
    <source>
        <tissue evidence="10">Skeletal muscle</tissue>
    </source>
</reference>
<dbReference type="InterPro" id="IPR038359">
    <property type="entry name" value="Connexin_N_sf"/>
</dbReference>
<accession>A0A6I9XNJ3</accession>
<dbReference type="Gene3D" id="1.20.1440.80">
    <property type="entry name" value="Gap junction channel protein cysteine-rich domain"/>
    <property type="match status" value="1"/>
</dbReference>
<gene>
    <name evidence="10" type="primary">LOC106543883</name>
</gene>
<feature type="domain" description="Connexin cysteine-rich" evidence="8">
    <location>
        <begin position="194"/>
        <end position="260"/>
    </location>
</feature>
<dbReference type="Pfam" id="PF00029">
    <property type="entry name" value="Connexin"/>
    <property type="match status" value="1"/>
</dbReference>
<evidence type="ECO:0000313" key="9">
    <source>
        <dbReference type="Proteomes" id="UP000504617"/>
    </source>
</evidence>
<comment type="subcellular location">
    <subcellularLocation>
        <location evidence="1">Cell membrane</location>
        <topology evidence="1">Multi-pass membrane protein</topology>
    </subcellularLocation>
</comment>
<dbReference type="GO" id="GO:0005243">
    <property type="term" value="F:gap junction channel activity"/>
    <property type="evidence" value="ECO:0007669"/>
    <property type="project" value="TreeGrafter"/>
</dbReference>
<dbReference type="GO" id="GO:0005922">
    <property type="term" value="C:connexin complex"/>
    <property type="evidence" value="ECO:0007669"/>
    <property type="project" value="InterPro"/>
</dbReference>
<evidence type="ECO:0000313" key="10">
    <source>
        <dbReference type="RefSeq" id="XP_013915466.1"/>
    </source>
</evidence>
<evidence type="ECO:0000256" key="3">
    <source>
        <dbReference type="ARBA" id="ARBA00022692"/>
    </source>
</evidence>
<dbReference type="GO" id="GO:0007267">
    <property type="term" value="P:cell-cell signaling"/>
    <property type="evidence" value="ECO:0007669"/>
    <property type="project" value="TreeGrafter"/>
</dbReference>
<dbReference type="PRINTS" id="PR00206">
    <property type="entry name" value="CONNEXIN"/>
</dbReference>
<feature type="transmembrane region" description="Helical" evidence="6">
    <location>
        <begin position="188"/>
        <end position="210"/>
    </location>
</feature>
<dbReference type="PANTHER" id="PTHR11984">
    <property type="entry name" value="CONNEXIN"/>
    <property type="match status" value="1"/>
</dbReference>
<feature type="transmembrane region" description="Helical" evidence="6">
    <location>
        <begin position="238"/>
        <end position="259"/>
    </location>
</feature>
<keyword evidence="4 6" id="KW-1133">Transmembrane helix</keyword>
<dbReference type="AlphaFoldDB" id="A0A6I9XNJ3"/>
<evidence type="ECO:0000259" key="8">
    <source>
        <dbReference type="SMART" id="SM01089"/>
    </source>
</evidence>
<evidence type="ECO:0000256" key="5">
    <source>
        <dbReference type="ARBA" id="ARBA00023136"/>
    </source>
</evidence>
<dbReference type="GeneID" id="106543883"/>
<protein>
    <submittedName>
        <fullName evidence="10">Gap junction delta-4 protein-like</fullName>
    </submittedName>
</protein>
<evidence type="ECO:0000256" key="2">
    <source>
        <dbReference type="ARBA" id="ARBA00022475"/>
    </source>
</evidence>
<feature type="transmembrane region" description="Helical" evidence="6">
    <location>
        <begin position="30"/>
        <end position="47"/>
    </location>
</feature>
<keyword evidence="2" id="KW-1003">Cell membrane</keyword>
<evidence type="ECO:0000256" key="1">
    <source>
        <dbReference type="ARBA" id="ARBA00004651"/>
    </source>
</evidence>
<dbReference type="SMART" id="SM00037">
    <property type="entry name" value="CNX"/>
    <property type="match status" value="1"/>
</dbReference>
<organism evidence="9 10">
    <name type="scientific">Thamnophis sirtalis</name>
    <dbReference type="NCBI Taxonomy" id="35019"/>
    <lineage>
        <taxon>Eukaryota</taxon>
        <taxon>Metazoa</taxon>
        <taxon>Chordata</taxon>
        <taxon>Craniata</taxon>
        <taxon>Vertebrata</taxon>
        <taxon>Euteleostomi</taxon>
        <taxon>Lepidosauria</taxon>
        <taxon>Squamata</taxon>
        <taxon>Bifurcata</taxon>
        <taxon>Unidentata</taxon>
        <taxon>Episquamata</taxon>
        <taxon>Toxicofera</taxon>
        <taxon>Serpentes</taxon>
        <taxon>Colubroidea</taxon>
        <taxon>Colubridae</taxon>
        <taxon>Natricinae</taxon>
        <taxon>Thamnophis</taxon>
    </lineage>
</organism>
<dbReference type="PANTHER" id="PTHR11984:SF3">
    <property type="entry name" value="GAP JUNCTION DELTA-4 PROTEIN"/>
    <property type="match status" value="1"/>
</dbReference>
<feature type="domain" description="Connexin N-terminal" evidence="7">
    <location>
        <begin position="72"/>
        <end position="105"/>
    </location>
</feature>
<dbReference type="InterPro" id="IPR013092">
    <property type="entry name" value="Connexin_N"/>
</dbReference>
<feature type="transmembrane region" description="Helical" evidence="6">
    <location>
        <begin position="106"/>
        <end position="130"/>
    </location>
</feature>
<dbReference type="InterPro" id="IPR019570">
    <property type="entry name" value="Connexin_CCC"/>
</dbReference>
<name>A0A6I9XNJ3_9SAUR</name>
<keyword evidence="3 6" id="KW-0812">Transmembrane</keyword>